<evidence type="ECO:0000313" key="1">
    <source>
        <dbReference type="EMBL" id="DAF89722.1"/>
    </source>
</evidence>
<reference evidence="1" key="1">
    <citation type="journal article" date="2021" name="Proc. Natl. Acad. Sci. U.S.A.">
        <title>A Catalog of Tens of Thousands of Viruses from Human Metagenomes Reveals Hidden Associations with Chronic Diseases.</title>
        <authorList>
            <person name="Tisza M.J."/>
            <person name="Buck C.B."/>
        </authorList>
    </citation>
    <scope>NUCLEOTIDE SEQUENCE</scope>
    <source>
        <strain evidence="1">CtCS019</strain>
    </source>
</reference>
<protein>
    <submittedName>
        <fullName evidence="1">Uncharacterized protein</fullName>
    </submittedName>
</protein>
<organism evidence="1">
    <name type="scientific">Siphoviridae sp. ctCS019</name>
    <dbReference type="NCBI Taxonomy" id="2825378"/>
    <lineage>
        <taxon>Viruses</taxon>
        <taxon>Duplodnaviria</taxon>
        <taxon>Heunggongvirae</taxon>
        <taxon>Uroviricota</taxon>
        <taxon>Caudoviricetes</taxon>
    </lineage>
</organism>
<sequence>MGVNTLELKYPTPINIGELTMIQVPNNVVTDLVRHIPMILELLPDNTSTRVYNAVRLTKKNIQKLKKLSDEQRNKNG</sequence>
<accession>A0A8S5U5I6</accession>
<dbReference type="EMBL" id="BK016015">
    <property type="protein sequence ID" value="DAF89722.1"/>
    <property type="molecule type" value="Genomic_DNA"/>
</dbReference>
<name>A0A8S5U5I6_9CAUD</name>
<proteinExistence type="predicted"/>